<dbReference type="HOGENOM" id="CLU_1185181_0_0_1"/>
<gene>
    <name evidence="7" type="ORF">LACBIDRAFT_313530</name>
</gene>
<keyword evidence="8" id="KW-1185">Reference proteome</keyword>
<evidence type="ECO:0000256" key="1">
    <source>
        <dbReference type="ARBA" id="ARBA00022692"/>
    </source>
</evidence>
<proteinExistence type="predicted"/>
<dbReference type="AlphaFoldDB" id="B0D075"/>
<dbReference type="GO" id="GO:0016020">
    <property type="term" value="C:membrane"/>
    <property type="evidence" value="ECO:0007669"/>
    <property type="project" value="InterPro"/>
</dbReference>
<protein>
    <submittedName>
        <fullName evidence="7">Predicted protein</fullName>
    </submittedName>
</protein>
<dbReference type="GeneID" id="6073403"/>
<evidence type="ECO:0000256" key="4">
    <source>
        <dbReference type="SAM" id="MobiDB-lite"/>
    </source>
</evidence>
<accession>B0D075</accession>
<keyword evidence="3 5" id="KW-0472">Membrane</keyword>
<reference evidence="7 8" key="1">
    <citation type="journal article" date="2008" name="Nature">
        <title>The genome of Laccaria bicolor provides insights into mycorrhizal symbiosis.</title>
        <authorList>
            <person name="Martin F."/>
            <person name="Aerts A."/>
            <person name="Ahren D."/>
            <person name="Brun A."/>
            <person name="Danchin E.G.J."/>
            <person name="Duchaussoy F."/>
            <person name="Gibon J."/>
            <person name="Kohler A."/>
            <person name="Lindquist E."/>
            <person name="Pereda V."/>
            <person name="Salamov A."/>
            <person name="Shapiro H.J."/>
            <person name="Wuyts J."/>
            <person name="Blaudez D."/>
            <person name="Buee M."/>
            <person name="Brokstein P."/>
            <person name="Canbaeck B."/>
            <person name="Cohen D."/>
            <person name="Courty P.E."/>
            <person name="Coutinho P.M."/>
            <person name="Delaruelle C."/>
            <person name="Detter J.C."/>
            <person name="Deveau A."/>
            <person name="DiFazio S."/>
            <person name="Duplessis S."/>
            <person name="Fraissinet-Tachet L."/>
            <person name="Lucic E."/>
            <person name="Frey-Klett P."/>
            <person name="Fourrey C."/>
            <person name="Feussner I."/>
            <person name="Gay G."/>
            <person name="Grimwood J."/>
            <person name="Hoegger P.J."/>
            <person name="Jain P."/>
            <person name="Kilaru S."/>
            <person name="Labbe J."/>
            <person name="Lin Y.C."/>
            <person name="Legue V."/>
            <person name="Le Tacon F."/>
            <person name="Marmeisse R."/>
            <person name="Melayah D."/>
            <person name="Montanini B."/>
            <person name="Muratet M."/>
            <person name="Nehls U."/>
            <person name="Niculita-Hirzel H."/>
            <person name="Oudot-Le Secq M.P."/>
            <person name="Peter M."/>
            <person name="Quesneville H."/>
            <person name="Rajashekar B."/>
            <person name="Reich M."/>
            <person name="Rouhier N."/>
            <person name="Schmutz J."/>
            <person name="Yin T."/>
            <person name="Chalot M."/>
            <person name="Henrissat B."/>
            <person name="Kuees U."/>
            <person name="Lucas S."/>
            <person name="Van de Peer Y."/>
            <person name="Podila G.K."/>
            <person name="Polle A."/>
            <person name="Pukkila P.J."/>
            <person name="Richardson P.M."/>
            <person name="Rouze P."/>
            <person name="Sanders I.R."/>
            <person name="Stajich J.E."/>
            <person name="Tunlid A."/>
            <person name="Tuskan G."/>
            <person name="Grigoriev I.V."/>
        </authorList>
    </citation>
    <scope>NUCLEOTIDE SEQUENCE [LARGE SCALE GENOMIC DNA]</scope>
    <source>
        <strain evidence="8">S238N-H82 / ATCC MYA-4686</strain>
    </source>
</reference>
<dbReference type="RefSeq" id="XP_001877677.1">
    <property type="nucleotide sequence ID" value="XM_001877642.1"/>
</dbReference>
<dbReference type="InParanoid" id="B0D075"/>
<feature type="domain" description="ABC transmembrane type-1" evidence="6">
    <location>
        <begin position="135"/>
        <end position="234"/>
    </location>
</feature>
<evidence type="ECO:0000256" key="2">
    <source>
        <dbReference type="ARBA" id="ARBA00022989"/>
    </source>
</evidence>
<feature type="compositionally biased region" description="Low complexity" evidence="4">
    <location>
        <begin position="8"/>
        <end position="19"/>
    </location>
</feature>
<dbReference type="OrthoDB" id="6500128at2759"/>
<evidence type="ECO:0000256" key="3">
    <source>
        <dbReference type="ARBA" id="ARBA00023136"/>
    </source>
</evidence>
<evidence type="ECO:0000313" key="8">
    <source>
        <dbReference type="Proteomes" id="UP000001194"/>
    </source>
</evidence>
<evidence type="ECO:0000256" key="5">
    <source>
        <dbReference type="SAM" id="Phobius"/>
    </source>
</evidence>
<dbReference type="InterPro" id="IPR011527">
    <property type="entry name" value="ABC1_TM_dom"/>
</dbReference>
<sequence length="234" mass="26141">MLNHRRQPSSINIPSPTSPQAMHTLTSRRFSLQYSSTSPTLRTAFDEDTEEVFEKEKQAIEKSGASAHLGHSASSRNRQEVIHAHWDADKFAPLANAKVQKRDKEVMVDCDEQSPSIWSLMCSIYPTVPCKTLIFIGLITCCLSGAMTPIFSFLLSRLLFEVSIGAQDISTINKFGGILVGIAAIDGILLGTKYFKMEICGMSWVMRIRSMALYNVMVQDKKWFDRPENAVSSV</sequence>
<evidence type="ECO:0000313" key="7">
    <source>
        <dbReference type="EMBL" id="EDR11780.1"/>
    </source>
</evidence>
<dbReference type="EMBL" id="DS547095">
    <property type="protein sequence ID" value="EDR11780.1"/>
    <property type="molecule type" value="Genomic_DNA"/>
</dbReference>
<dbReference type="SUPFAM" id="SSF90123">
    <property type="entry name" value="ABC transporter transmembrane region"/>
    <property type="match status" value="1"/>
</dbReference>
<feature type="region of interest" description="Disordered" evidence="4">
    <location>
        <begin position="1"/>
        <end position="21"/>
    </location>
</feature>
<dbReference type="Pfam" id="PF00664">
    <property type="entry name" value="ABC_membrane"/>
    <property type="match status" value="1"/>
</dbReference>
<dbReference type="Proteomes" id="UP000001194">
    <property type="component" value="Unassembled WGS sequence"/>
</dbReference>
<evidence type="ECO:0000259" key="6">
    <source>
        <dbReference type="PROSITE" id="PS50929"/>
    </source>
</evidence>
<dbReference type="InterPro" id="IPR036640">
    <property type="entry name" value="ABC1_TM_sf"/>
</dbReference>
<dbReference type="STRING" id="486041.B0D075"/>
<dbReference type="Gene3D" id="1.20.1560.10">
    <property type="entry name" value="ABC transporter type 1, transmembrane domain"/>
    <property type="match status" value="1"/>
</dbReference>
<dbReference type="GO" id="GO:0140359">
    <property type="term" value="F:ABC-type transporter activity"/>
    <property type="evidence" value="ECO:0007669"/>
    <property type="project" value="InterPro"/>
</dbReference>
<keyword evidence="2 5" id="KW-1133">Transmembrane helix</keyword>
<feature type="transmembrane region" description="Helical" evidence="5">
    <location>
        <begin position="133"/>
        <end position="155"/>
    </location>
</feature>
<feature type="transmembrane region" description="Helical" evidence="5">
    <location>
        <begin position="175"/>
        <end position="195"/>
    </location>
</feature>
<dbReference type="GO" id="GO:0005524">
    <property type="term" value="F:ATP binding"/>
    <property type="evidence" value="ECO:0007669"/>
    <property type="project" value="InterPro"/>
</dbReference>
<dbReference type="KEGG" id="lbc:LACBIDRAFT_313530"/>
<dbReference type="PROSITE" id="PS50929">
    <property type="entry name" value="ABC_TM1F"/>
    <property type="match status" value="1"/>
</dbReference>
<keyword evidence="1 5" id="KW-0812">Transmembrane</keyword>
<organism evidence="8">
    <name type="scientific">Laccaria bicolor (strain S238N-H82 / ATCC MYA-4686)</name>
    <name type="common">Bicoloured deceiver</name>
    <name type="synonym">Laccaria laccata var. bicolor</name>
    <dbReference type="NCBI Taxonomy" id="486041"/>
    <lineage>
        <taxon>Eukaryota</taxon>
        <taxon>Fungi</taxon>
        <taxon>Dikarya</taxon>
        <taxon>Basidiomycota</taxon>
        <taxon>Agaricomycotina</taxon>
        <taxon>Agaricomycetes</taxon>
        <taxon>Agaricomycetidae</taxon>
        <taxon>Agaricales</taxon>
        <taxon>Agaricineae</taxon>
        <taxon>Hydnangiaceae</taxon>
        <taxon>Laccaria</taxon>
    </lineage>
</organism>
<name>B0D075_LACBS</name>